<organism evidence="2 3">
    <name type="scientific">Spinactinospora alkalitolerans</name>
    <dbReference type="NCBI Taxonomy" id="687207"/>
    <lineage>
        <taxon>Bacteria</taxon>
        <taxon>Bacillati</taxon>
        <taxon>Actinomycetota</taxon>
        <taxon>Actinomycetes</taxon>
        <taxon>Streptosporangiales</taxon>
        <taxon>Nocardiopsidaceae</taxon>
        <taxon>Spinactinospora</taxon>
    </lineage>
</organism>
<dbReference type="EMBL" id="JACCCC010000001">
    <property type="protein sequence ID" value="NYE46013.1"/>
    <property type="molecule type" value="Genomic_DNA"/>
</dbReference>
<dbReference type="Pfam" id="PF04149">
    <property type="entry name" value="DUF397"/>
    <property type="match status" value="1"/>
</dbReference>
<gene>
    <name evidence="2" type="ORF">HDA32_001133</name>
</gene>
<comment type="caution">
    <text evidence="2">The sequence shown here is derived from an EMBL/GenBank/DDBJ whole genome shotgun (WGS) entry which is preliminary data.</text>
</comment>
<feature type="domain" description="DUF397" evidence="1">
    <location>
        <begin position="6"/>
        <end position="56"/>
    </location>
</feature>
<dbReference type="Proteomes" id="UP000589036">
    <property type="component" value="Unassembled WGS sequence"/>
</dbReference>
<name>A0A852TTD5_9ACTN</name>
<dbReference type="RefSeq" id="WP_179642179.1">
    <property type="nucleotide sequence ID" value="NZ_BAAAYY010000024.1"/>
</dbReference>
<dbReference type="AlphaFoldDB" id="A0A852TTD5"/>
<keyword evidence="3" id="KW-1185">Reference proteome</keyword>
<evidence type="ECO:0000259" key="1">
    <source>
        <dbReference type="Pfam" id="PF04149"/>
    </source>
</evidence>
<evidence type="ECO:0000313" key="3">
    <source>
        <dbReference type="Proteomes" id="UP000589036"/>
    </source>
</evidence>
<protein>
    <recommendedName>
        <fullName evidence="1">DUF397 domain-containing protein</fullName>
    </recommendedName>
</protein>
<dbReference type="InterPro" id="IPR007278">
    <property type="entry name" value="DUF397"/>
</dbReference>
<accession>A0A852TTD5</accession>
<proteinExistence type="predicted"/>
<sequence>MPDQRVWRKSSYSGGRENCIEVADLPDASAIRDSKRPDAAVLVFSTAEWSAFLLAMRETRL</sequence>
<reference evidence="2 3" key="1">
    <citation type="submission" date="2020-07" db="EMBL/GenBank/DDBJ databases">
        <title>Sequencing the genomes of 1000 actinobacteria strains.</title>
        <authorList>
            <person name="Klenk H.-P."/>
        </authorList>
    </citation>
    <scope>NUCLEOTIDE SEQUENCE [LARGE SCALE GENOMIC DNA]</scope>
    <source>
        <strain evidence="2 3">CXB654</strain>
    </source>
</reference>
<evidence type="ECO:0000313" key="2">
    <source>
        <dbReference type="EMBL" id="NYE46013.1"/>
    </source>
</evidence>